<evidence type="ECO:0000256" key="1">
    <source>
        <dbReference type="SAM" id="Phobius"/>
    </source>
</evidence>
<keyword evidence="1" id="KW-0472">Membrane</keyword>
<keyword evidence="3" id="KW-1185">Reference proteome</keyword>
<accession>A0A1B7P697</accession>
<dbReference type="OrthoDB" id="4187946at2759"/>
<dbReference type="AlphaFoldDB" id="A0A1B7P697"/>
<gene>
    <name evidence="2" type="ORF">ACJ72_01074</name>
</gene>
<feature type="transmembrane region" description="Helical" evidence="1">
    <location>
        <begin position="62"/>
        <end position="84"/>
    </location>
</feature>
<feature type="transmembrane region" description="Helical" evidence="1">
    <location>
        <begin position="96"/>
        <end position="113"/>
    </location>
</feature>
<evidence type="ECO:0000313" key="2">
    <source>
        <dbReference type="EMBL" id="OAX84555.1"/>
    </source>
</evidence>
<proteinExistence type="predicted"/>
<comment type="caution">
    <text evidence="2">The sequence shown here is derived from an EMBL/GenBank/DDBJ whole genome shotgun (WGS) entry which is preliminary data.</text>
</comment>
<dbReference type="Proteomes" id="UP000091918">
    <property type="component" value="Unassembled WGS sequence"/>
</dbReference>
<keyword evidence="1" id="KW-0812">Transmembrane</keyword>
<evidence type="ECO:0000313" key="3">
    <source>
        <dbReference type="Proteomes" id="UP000091918"/>
    </source>
</evidence>
<dbReference type="STRING" id="1658172.A0A1B7P697"/>
<sequence length="357" mass="40111">MSSYPSNEPLHRRVWLDSEAFKDDLDACIINRGVQNRQRNRSNALYAIEYYKQPVKKGSSSVVLLFLLPTVLHFIGTCTSDIFLKCVQQPDSATSIFIAFNMIFTYISLGYQWEDRRRPCLRVQIIHNVSSLLVAGTNVAFAAYVGIDREKSGLRGLISAVTMALVSFLTSVGSSQLLIKGVIVSLGKTKWTSRLSLLWHSTPPEDVAWQSLPDAERAWAQSKREEYLARSFPEQTSHSNTPLLLPAILLLPLPVIFLLLPQLQHLLQLLPLVLLSFCRVLFLLTMALPQEMVTVLLPGVPAVYGRKQSSTGAPTMVLRNYDLHKNCTVHDKQHQGSAMLSKFAMLLFDNLDDHPYT</sequence>
<reference evidence="2 3" key="1">
    <citation type="submission" date="2015-07" db="EMBL/GenBank/DDBJ databases">
        <title>Emmonsia species relationships and genome sequence.</title>
        <authorList>
            <person name="Cuomo C.A."/>
            <person name="Schwartz I.S."/>
            <person name="Kenyon C."/>
            <person name="de Hoog G.S."/>
            <person name="Govender N.P."/>
            <person name="Botha A."/>
            <person name="Moreno L."/>
            <person name="de Vries M."/>
            <person name="Munoz J.F."/>
            <person name="Stielow J.B."/>
        </authorList>
    </citation>
    <scope>NUCLEOTIDE SEQUENCE [LARGE SCALE GENOMIC DNA]</scope>
    <source>
        <strain evidence="2 3">CBS 136260</strain>
    </source>
</reference>
<dbReference type="EMBL" id="LGUA01000067">
    <property type="protein sequence ID" value="OAX84555.1"/>
    <property type="molecule type" value="Genomic_DNA"/>
</dbReference>
<feature type="transmembrane region" description="Helical" evidence="1">
    <location>
        <begin position="157"/>
        <end position="179"/>
    </location>
</feature>
<name>A0A1B7P697_9EURO</name>
<feature type="transmembrane region" description="Helical" evidence="1">
    <location>
        <begin position="243"/>
        <end position="260"/>
    </location>
</feature>
<organism evidence="2 3">
    <name type="scientific">Emergomyces africanus</name>
    <dbReference type="NCBI Taxonomy" id="1955775"/>
    <lineage>
        <taxon>Eukaryota</taxon>
        <taxon>Fungi</taxon>
        <taxon>Dikarya</taxon>
        <taxon>Ascomycota</taxon>
        <taxon>Pezizomycotina</taxon>
        <taxon>Eurotiomycetes</taxon>
        <taxon>Eurotiomycetidae</taxon>
        <taxon>Onygenales</taxon>
        <taxon>Ajellomycetaceae</taxon>
        <taxon>Emergomyces</taxon>
    </lineage>
</organism>
<protein>
    <submittedName>
        <fullName evidence="2">Uncharacterized protein</fullName>
    </submittedName>
</protein>
<keyword evidence="1" id="KW-1133">Transmembrane helix</keyword>
<feature type="transmembrane region" description="Helical" evidence="1">
    <location>
        <begin position="125"/>
        <end position="145"/>
    </location>
</feature>
<feature type="transmembrane region" description="Helical" evidence="1">
    <location>
        <begin position="266"/>
        <end position="288"/>
    </location>
</feature>